<dbReference type="AlphaFoldDB" id="A0A6J5V2C4"/>
<dbReference type="EMBL" id="CAEKKB010000006">
    <property type="protein sequence ID" value="CAB4312763.1"/>
    <property type="molecule type" value="Genomic_DNA"/>
</dbReference>
<accession>A0A6J5V2C4</accession>
<evidence type="ECO:0000313" key="1">
    <source>
        <dbReference type="EMBL" id="CAB4282353.1"/>
    </source>
</evidence>
<keyword evidence="4" id="KW-1185">Reference proteome</keyword>
<dbReference type="Proteomes" id="UP000507222">
    <property type="component" value="Unassembled WGS sequence"/>
</dbReference>
<dbReference type="OrthoDB" id="10602386at2759"/>
<name>A0A6J5V2C4_PRUAR</name>
<reference evidence="1 3" key="2">
    <citation type="submission" date="2020-05" db="EMBL/GenBank/DDBJ databases">
        <authorList>
            <person name="Campoy J."/>
            <person name="Schneeberger K."/>
            <person name="Spophaly S."/>
        </authorList>
    </citation>
    <scope>NUCLEOTIDE SEQUENCE [LARGE SCALE GENOMIC DNA]</scope>
    <source>
        <strain evidence="1">PruArmRojPasFocal</strain>
    </source>
</reference>
<gene>
    <name evidence="1" type="ORF">CURHAP_LOCUS35764</name>
    <name evidence="2" type="ORF">ORAREDHAP_LOCUS35378</name>
</gene>
<organism evidence="1 3">
    <name type="scientific">Prunus armeniaca</name>
    <name type="common">Apricot</name>
    <name type="synonym">Armeniaca vulgaris</name>
    <dbReference type="NCBI Taxonomy" id="36596"/>
    <lineage>
        <taxon>Eukaryota</taxon>
        <taxon>Viridiplantae</taxon>
        <taxon>Streptophyta</taxon>
        <taxon>Embryophyta</taxon>
        <taxon>Tracheophyta</taxon>
        <taxon>Spermatophyta</taxon>
        <taxon>Magnoliopsida</taxon>
        <taxon>eudicotyledons</taxon>
        <taxon>Gunneridae</taxon>
        <taxon>Pentapetalae</taxon>
        <taxon>rosids</taxon>
        <taxon>fabids</taxon>
        <taxon>Rosales</taxon>
        <taxon>Rosaceae</taxon>
        <taxon>Amygdaloideae</taxon>
        <taxon>Amygdaleae</taxon>
        <taxon>Prunus</taxon>
    </lineage>
</organism>
<evidence type="ECO:0000313" key="4">
    <source>
        <dbReference type="Proteomes" id="UP000507245"/>
    </source>
</evidence>
<sequence length="113" mass="13354">MNKVNLHEILGETNNFKLMVHILLFVKRRKKMRPLHFFIGFIHLQSFLENFYDQTRSRRVRLAFRRPTLAGMAMMPLFLPNGRIEYFLQQPGINHTSPLCIPLHFRSGISGDE</sequence>
<evidence type="ECO:0000313" key="2">
    <source>
        <dbReference type="EMBL" id="CAB4312763.1"/>
    </source>
</evidence>
<dbReference type="Proteomes" id="UP000507245">
    <property type="component" value="Unassembled WGS sequence"/>
</dbReference>
<reference evidence="4" key="1">
    <citation type="journal article" date="2020" name="Genome Biol.">
        <title>Gamete binning: chromosome-level and haplotype-resolved genome assembly enabled by high-throughput single-cell sequencing of gamete genomes.</title>
        <authorList>
            <person name="Campoy J.A."/>
            <person name="Sun H."/>
            <person name="Goel M."/>
            <person name="Jiao W.-B."/>
            <person name="Folz-Donahue K."/>
            <person name="Wang N."/>
            <person name="Rubio M."/>
            <person name="Liu C."/>
            <person name="Kukat C."/>
            <person name="Ruiz D."/>
            <person name="Huettel B."/>
            <person name="Schneeberger K."/>
        </authorList>
    </citation>
    <scope>NUCLEOTIDE SEQUENCE [LARGE SCALE GENOMIC DNA]</scope>
    <source>
        <strain evidence="4">cv. Rojo Pasion</strain>
    </source>
</reference>
<proteinExistence type="predicted"/>
<dbReference type="EMBL" id="CAEKDK010000006">
    <property type="protein sequence ID" value="CAB4282353.1"/>
    <property type="molecule type" value="Genomic_DNA"/>
</dbReference>
<evidence type="ECO:0000313" key="3">
    <source>
        <dbReference type="Proteomes" id="UP000507222"/>
    </source>
</evidence>
<protein>
    <submittedName>
        <fullName evidence="1">Uncharacterized protein</fullName>
    </submittedName>
</protein>